<evidence type="ECO:0000313" key="2">
    <source>
        <dbReference type="Proteomes" id="UP000026913"/>
    </source>
</evidence>
<dbReference type="Proteomes" id="UP000026913">
    <property type="component" value="Chromosome"/>
</dbReference>
<dbReference type="AlphaFoldDB" id="A0A024E3X4"/>
<dbReference type="KEGG" id="pman:OU5_0161"/>
<accession>A0A024E3X4</accession>
<proteinExistence type="predicted"/>
<reference evidence="1 2" key="1">
    <citation type="journal article" date="2012" name="J. Bacteriol.">
        <title>Genome sequence of cold-adapted Pseudomonas mandelii strain JR-1.</title>
        <authorList>
            <person name="Jang S.H."/>
            <person name="Kim J."/>
            <person name="Kim J."/>
            <person name="Hong S."/>
            <person name="Lee C."/>
        </authorList>
    </citation>
    <scope>NUCLEOTIDE SEQUENCE [LARGE SCALE GENOMIC DNA]</scope>
    <source>
        <strain evidence="1 2">JR-1</strain>
    </source>
</reference>
<dbReference type="HOGENOM" id="CLU_2383875_0_0_6"/>
<organism evidence="1 2">
    <name type="scientific">Pseudomonas mandelii JR-1</name>
    <dbReference type="NCBI Taxonomy" id="1147786"/>
    <lineage>
        <taxon>Bacteria</taxon>
        <taxon>Pseudomonadati</taxon>
        <taxon>Pseudomonadota</taxon>
        <taxon>Gammaproteobacteria</taxon>
        <taxon>Pseudomonadales</taxon>
        <taxon>Pseudomonadaceae</taxon>
        <taxon>Pseudomonas</taxon>
    </lineage>
</organism>
<dbReference type="EMBL" id="CP005960">
    <property type="protein sequence ID" value="AHZ67240.1"/>
    <property type="molecule type" value="Genomic_DNA"/>
</dbReference>
<gene>
    <name evidence="1" type="ORF">OU5_0161</name>
</gene>
<sequence length="94" mass="10466">MVTHFKVSGHLACGHKGSNLTSTSELTRVKCRSCRNTDAFKDARKAERNAARRAARKAKVTHTANDWRAAWVQRLTAMAGLQRLPRGFTGQPFV</sequence>
<dbReference type="OrthoDB" id="7020398at2"/>
<name>A0A024E3X4_9PSED</name>
<evidence type="ECO:0000313" key="1">
    <source>
        <dbReference type="EMBL" id="AHZ67240.1"/>
    </source>
</evidence>
<protein>
    <submittedName>
        <fullName evidence="1">Uncharacterized protein</fullName>
    </submittedName>
</protein>
<dbReference type="GeneID" id="46432275"/>
<dbReference type="RefSeq" id="WP_010460748.1">
    <property type="nucleotide sequence ID" value="NZ_CP005960.1"/>
</dbReference>